<accession>A0A2M4DQR5</accession>
<organism evidence="1">
    <name type="scientific">Anopheles darlingi</name>
    <name type="common">Mosquito</name>
    <dbReference type="NCBI Taxonomy" id="43151"/>
    <lineage>
        <taxon>Eukaryota</taxon>
        <taxon>Metazoa</taxon>
        <taxon>Ecdysozoa</taxon>
        <taxon>Arthropoda</taxon>
        <taxon>Hexapoda</taxon>
        <taxon>Insecta</taxon>
        <taxon>Pterygota</taxon>
        <taxon>Neoptera</taxon>
        <taxon>Endopterygota</taxon>
        <taxon>Diptera</taxon>
        <taxon>Nematocera</taxon>
        <taxon>Culicoidea</taxon>
        <taxon>Culicidae</taxon>
        <taxon>Anophelinae</taxon>
        <taxon>Anopheles</taxon>
    </lineage>
</organism>
<sequence>MLCAKLAIWFYFQGKSLLWMKRSFAFDLLVVENAEENTWNQFRPFSCMSSMIFAKSLLCARCRCCKINTCRRISDLSLGK</sequence>
<reference evidence="1" key="1">
    <citation type="submission" date="2018-01" db="EMBL/GenBank/DDBJ databases">
        <title>An insight into the sialome of Amazonian anophelines.</title>
        <authorList>
            <person name="Ribeiro J.M."/>
            <person name="Scarpassa V."/>
            <person name="Calvo E."/>
        </authorList>
    </citation>
    <scope>NUCLEOTIDE SEQUENCE</scope>
</reference>
<proteinExistence type="predicted"/>
<evidence type="ECO:0000313" key="1">
    <source>
        <dbReference type="EMBL" id="MBW79896.1"/>
    </source>
</evidence>
<dbReference type="EMBL" id="GGFL01015718">
    <property type="protein sequence ID" value="MBW79896.1"/>
    <property type="molecule type" value="Transcribed_RNA"/>
</dbReference>
<protein>
    <submittedName>
        <fullName evidence="1">Putative secreted protein</fullName>
    </submittedName>
</protein>
<name>A0A2M4DQR5_ANODA</name>
<dbReference type="AlphaFoldDB" id="A0A2M4DQR5"/>